<proteinExistence type="predicted"/>
<keyword evidence="2" id="KW-1185">Reference proteome</keyword>
<evidence type="ECO:0000313" key="1">
    <source>
        <dbReference type="EMBL" id="QJX00326.1"/>
    </source>
</evidence>
<dbReference type="EMBL" id="CP053452">
    <property type="protein sequence ID" value="QJX00326.1"/>
    <property type="molecule type" value="Genomic_DNA"/>
</dbReference>
<protein>
    <submittedName>
        <fullName evidence="1">Uncharacterized protein</fullName>
    </submittedName>
</protein>
<sequence length="57" mass="6012">MILGEPFDNVAAALNISDALNEKYFAPVDLIIIIECLYAVPQKPAQPNPDALAGSVG</sequence>
<dbReference type="Proteomes" id="UP000503447">
    <property type="component" value="Chromosome"/>
</dbReference>
<reference evidence="2" key="1">
    <citation type="submission" date="2020-05" db="EMBL/GenBank/DDBJ databases">
        <title>Frigoriglobus tundricola gen. nov., sp. nov., a psychrotolerant cellulolytic planctomycete of the family Gemmataceae with two divergent copies of 16S rRNA gene.</title>
        <authorList>
            <person name="Kulichevskaya I.S."/>
            <person name="Ivanova A.A."/>
            <person name="Naumoff D.G."/>
            <person name="Beletsky A.V."/>
            <person name="Rijpstra W.I.C."/>
            <person name="Sinninghe Damste J.S."/>
            <person name="Mardanov A.V."/>
            <person name="Ravin N.V."/>
            <person name="Dedysh S.N."/>
        </authorList>
    </citation>
    <scope>NUCLEOTIDE SEQUENCE [LARGE SCALE GENOMIC DNA]</scope>
    <source>
        <strain evidence="2">PL17</strain>
    </source>
</reference>
<evidence type="ECO:0000313" key="2">
    <source>
        <dbReference type="Proteomes" id="UP000503447"/>
    </source>
</evidence>
<dbReference type="KEGG" id="ftj:FTUN_7952"/>
<dbReference type="AlphaFoldDB" id="A0A6M5Z2M8"/>
<dbReference type="RefSeq" id="WP_171475100.1">
    <property type="nucleotide sequence ID" value="NZ_CP053452.2"/>
</dbReference>
<accession>A0A6M5Z2M8</accession>
<name>A0A6M5Z2M8_9BACT</name>
<gene>
    <name evidence="1" type="ORF">FTUN_7952</name>
</gene>
<organism evidence="1 2">
    <name type="scientific">Frigoriglobus tundricola</name>
    <dbReference type="NCBI Taxonomy" id="2774151"/>
    <lineage>
        <taxon>Bacteria</taxon>
        <taxon>Pseudomonadati</taxon>
        <taxon>Planctomycetota</taxon>
        <taxon>Planctomycetia</taxon>
        <taxon>Gemmatales</taxon>
        <taxon>Gemmataceae</taxon>
        <taxon>Frigoriglobus</taxon>
    </lineage>
</organism>